<evidence type="ECO:0000256" key="2">
    <source>
        <dbReference type="ARBA" id="ARBA00022730"/>
    </source>
</evidence>
<evidence type="ECO:0000256" key="4">
    <source>
        <dbReference type="ARBA" id="ARBA00022980"/>
    </source>
</evidence>
<evidence type="ECO:0000256" key="3">
    <source>
        <dbReference type="ARBA" id="ARBA00022884"/>
    </source>
</evidence>
<keyword evidence="3 8" id="KW-0694">RNA-binding</keyword>
<dbReference type="GO" id="GO:0005840">
    <property type="term" value="C:ribosome"/>
    <property type="evidence" value="ECO:0007669"/>
    <property type="project" value="UniProtKB-KW"/>
</dbReference>
<evidence type="ECO:0000256" key="1">
    <source>
        <dbReference type="ARBA" id="ARBA00006471"/>
    </source>
</evidence>
<dbReference type="InterPro" id="IPR035987">
    <property type="entry name" value="Ribosomal_uS8_sf"/>
</dbReference>
<keyword evidence="4 8" id="KW-0689">Ribosomal protein</keyword>
<evidence type="ECO:0000256" key="9">
    <source>
        <dbReference type="RuleBase" id="RU003660"/>
    </source>
</evidence>
<dbReference type="GO" id="GO:0006412">
    <property type="term" value="P:translation"/>
    <property type="evidence" value="ECO:0007669"/>
    <property type="project" value="UniProtKB-UniRule"/>
</dbReference>
<dbReference type="PROSITE" id="PS00053">
    <property type="entry name" value="RIBOSOMAL_S8"/>
    <property type="match status" value="1"/>
</dbReference>
<dbReference type="AlphaFoldDB" id="A0A0H4T3E4"/>
<comment type="similarity">
    <text evidence="1 8 9">Belongs to the universal ribosomal protein uS8 family.</text>
</comment>
<dbReference type="InterPro" id="IPR000630">
    <property type="entry name" value="Ribosomal_uS8"/>
</dbReference>
<evidence type="ECO:0000256" key="8">
    <source>
        <dbReference type="HAMAP-Rule" id="MF_01302"/>
    </source>
</evidence>
<accession>A0A0H4T3E4</accession>
<evidence type="ECO:0000256" key="5">
    <source>
        <dbReference type="ARBA" id="ARBA00023274"/>
    </source>
</evidence>
<comment type="subunit">
    <text evidence="7 8">Part of the 30S ribosomal subunit. Contacts proteins S5 and S12.</text>
</comment>
<dbReference type="InterPro" id="IPR047863">
    <property type="entry name" value="Ribosomal_uS8_CS"/>
</dbReference>
<dbReference type="GO" id="GO:0019843">
    <property type="term" value="F:rRNA binding"/>
    <property type="evidence" value="ECO:0007669"/>
    <property type="project" value="UniProtKB-UniRule"/>
</dbReference>
<dbReference type="Pfam" id="PF00410">
    <property type="entry name" value="Ribosomal_S8"/>
    <property type="match status" value="1"/>
</dbReference>
<evidence type="ECO:0000256" key="7">
    <source>
        <dbReference type="ARBA" id="ARBA00046740"/>
    </source>
</evidence>
<dbReference type="GO" id="GO:0003735">
    <property type="term" value="F:structural constituent of ribosome"/>
    <property type="evidence" value="ECO:0007669"/>
    <property type="project" value="InterPro"/>
</dbReference>
<protein>
    <recommendedName>
        <fullName evidence="6 8">Small ribosomal subunit protein uS8</fullName>
    </recommendedName>
</protein>
<proteinExistence type="inferred from homology"/>
<comment type="function">
    <text evidence="8">One of the primary rRNA binding proteins, it binds directly to 16S rRNA central domain where it helps coordinate assembly of the platform of the 30S subunit.</text>
</comment>
<keyword evidence="2 8" id="KW-0699">rRNA-binding</keyword>
<dbReference type="PANTHER" id="PTHR11758">
    <property type="entry name" value="40S RIBOSOMAL PROTEIN S15A"/>
    <property type="match status" value="1"/>
</dbReference>
<dbReference type="HAMAP" id="MF_01302_B">
    <property type="entry name" value="Ribosomal_uS8_B"/>
    <property type="match status" value="1"/>
</dbReference>
<evidence type="ECO:0000313" key="10">
    <source>
        <dbReference type="EMBL" id="AKQ02178.1"/>
    </source>
</evidence>
<dbReference type="EMBL" id="KT006996">
    <property type="protein sequence ID" value="AKQ02178.1"/>
    <property type="molecule type" value="Genomic_DNA"/>
</dbReference>
<evidence type="ECO:0000256" key="6">
    <source>
        <dbReference type="ARBA" id="ARBA00035258"/>
    </source>
</evidence>
<dbReference type="Gene3D" id="3.30.1370.30">
    <property type="match status" value="1"/>
</dbReference>
<organism evidence="10">
    <name type="scientific">uncultured actinobacterium Rifle_16ft_4_minimus_3564</name>
    <dbReference type="NCBI Taxonomy" id="1665147"/>
    <lineage>
        <taxon>Bacteria</taxon>
        <taxon>Bacillati</taxon>
        <taxon>Actinomycetota</taxon>
        <taxon>Actinomycetes</taxon>
        <taxon>marine Actinobacteria clade</taxon>
        <taxon>environmental samples</taxon>
    </lineage>
</organism>
<sequence length="131" mass="14262">MNTDPIADMLTRIRNGNQAVKHTISMPSSKVKTEVAKILAAEGFIDGFDVQPKGPGLELTVKMKYAPGRARVIQGIRRVSSPGHRVYRGASDLPRSQGGLGVIVVSTSQGLLPDREARRRRLGGEIICEVW</sequence>
<dbReference type="Gene3D" id="3.30.1490.10">
    <property type="match status" value="1"/>
</dbReference>
<dbReference type="GO" id="GO:1990904">
    <property type="term" value="C:ribonucleoprotein complex"/>
    <property type="evidence" value="ECO:0007669"/>
    <property type="project" value="UniProtKB-KW"/>
</dbReference>
<keyword evidence="5 8" id="KW-0687">Ribonucleoprotein</keyword>
<reference evidence="10" key="1">
    <citation type="journal article" date="2015" name="ISME J.">
        <title>Aquifer environment selects for microbial species cohorts in sediment and groundwater.</title>
        <authorList>
            <person name="Hug L.A."/>
            <person name="Thomas B.C."/>
            <person name="Brown C.T."/>
            <person name="Frischkorn K.R."/>
            <person name="Williams K.H."/>
            <person name="Tringe S.G."/>
            <person name="Banfield J.F."/>
        </authorList>
    </citation>
    <scope>NUCLEOTIDE SEQUENCE</scope>
</reference>
<dbReference type="FunFam" id="3.30.1370.30:FF:000002">
    <property type="entry name" value="30S ribosomal protein S8"/>
    <property type="match status" value="1"/>
</dbReference>
<dbReference type="GO" id="GO:0005737">
    <property type="term" value="C:cytoplasm"/>
    <property type="evidence" value="ECO:0007669"/>
    <property type="project" value="UniProtKB-ARBA"/>
</dbReference>
<gene>
    <name evidence="8 10" type="primary">rpsH</name>
</gene>
<dbReference type="NCBIfam" id="NF001109">
    <property type="entry name" value="PRK00136.1"/>
    <property type="match status" value="1"/>
</dbReference>
<name>A0A0H4T3E4_9ACTN</name>
<dbReference type="SUPFAM" id="SSF56047">
    <property type="entry name" value="Ribosomal protein S8"/>
    <property type="match status" value="1"/>
</dbReference>
<dbReference type="FunFam" id="3.30.1490.10:FF:000001">
    <property type="entry name" value="30S ribosomal protein S8"/>
    <property type="match status" value="1"/>
</dbReference>